<dbReference type="Proteomes" id="UP000001423">
    <property type="component" value="Chromosome"/>
</dbReference>
<dbReference type="HOGENOM" id="CLU_217621_0_0_3"/>
<name>B9ERK5_PROMM</name>
<dbReference type="AlphaFoldDB" id="B9ERK5"/>
<protein>
    <submittedName>
        <fullName evidence="1">Uncharacterized protein</fullName>
    </submittedName>
</protein>
<reference evidence="1 2" key="1">
    <citation type="journal article" date="2003" name="Nature">
        <title>Genome divergence in two Prochlorococcus ecotypes reflects oceanic niche differentiation.</title>
        <authorList>
            <person name="Rocap G."/>
            <person name="Larimer F.W."/>
            <person name="Lamerdin J.E."/>
            <person name="Malfatti S."/>
            <person name="Chain P."/>
            <person name="Ahlgren N.A."/>
            <person name="Arellano A."/>
            <person name="Coleman M."/>
            <person name="Hauser L."/>
            <person name="Hess W.R."/>
            <person name="Johnson Z.I."/>
            <person name="Land M.L."/>
            <person name="Lindell D."/>
            <person name="Post A.F."/>
            <person name="Regala W."/>
            <person name="Shah M."/>
            <person name="Shaw S.L."/>
            <person name="Steglich C."/>
            <person name="Sullivan M.B."/>
            <person name="Ting C.S."/>
            <person name="Tolonen A."/>
            <person name="Webb E.A."/>
            <person name="Zinser E.R."/>
            <person name="Chisholm S.W."/>
        </authorList>
    </citation>
    <scope>NUCLEOTIDE SEQUENCE [LARGE SCALE GENOMIC DNA]</scope>
    <source>
        <strain evidence="2">MIT 9313</strain>
    </source>
</reference>
<keyword evidence="2" id="KW-1185">Reference proteome</keyword>
<proteinExistence type="predicted"/>
<gene>
    <name evidence="1" type="ordered locus">PMT_2585</name>
</gene>
<dbReference type="KEGG" id="pmt:PMT_2585"/>
<evidence type="ECO:0000313" key="2">
    <source>
        <dbReference type="Proteomes" id="UP000001423"/>
    </source>
</evidence>
<accession>B9ERK5</accession>
<evidence type="ECO:0000313" key="1">
    <source>
        <dbReference type="EMBL" id="CAX32104.1"/>
    </source>
</evidence>
<sequence length="34" mass="3870">MFFMSSAMAAFSEWRLDLITHHKAIAETPLCEIA</sequence>
<organism evidence="1 2">
    <name type="scientific">Prochlorococcus marinus (strain MIT 9313)</name>
    <dbReference type="NCBI Taxonomy" id="74547"/>
    <lineage>
        <taxon>Bacteria</taxon>
        <taxon>Bacillati</taxon>
        <taxon>Cyanobacteriota</taxon>
        <taxon>Cyanophyceae</taxon>
        <taxon>Synechococcales</taxon>
        <taxon>Prochlorococcaceae</taxon>
        <taxon>Prochlorococcus</taxon>
    </lineage>
</organism>
<dbReference type="EMBL" id="BX548175">
    <property type="protein sequence ID" value="CAX32104.1"/>
    <property type="molecule type" value="Genomic_DNA"/>
</dbReference>